<reference evidence="2 3" key="1">
    <citation type="submission" date="2022-08" db="EMBL/GenBank/DDBJ databases">
        <title>Reclassification of Massilia species as members of the genera Telluria, Duganella, Pseudoduganella, Mokoshia gen. nov. and Zemynaea gen. nov. using orthogonal and non-orthogonal genome-based approaches.</title>
        <authorList>
            <person name="Bowman J.P."/>
        </authorList>
    </citation>
    <scope>NUCLEOTIDE SEQUENCE [LARGE SCALE GENOMIC DNA]</scope>
    <source>
        <strain evidence="2 3">JCM 31316</strain>
    </source>
</reference>
<feature type="signal peptide" evidence="1">
    <location>
        <begin position="1"/>
        <end position="30"/>
    </location>
</feature>
<dbReference type="EMBL" id="JANUGW010000003">
    <property type="protein sequence ID" value="MCS0581082.1"/>
    <property type="molecule type" value="Genomic_DNA"/>
</dbReference>
<protein>
    <submittedName>
        <fullName evidence="2">Uncharacterized protein</fullName>
    </submittedName>
</protein>
<dbReference type="Proteomes" id="UP001204151">
    <property type="component" value="Unassembled WGS sequence"/>
</dbReference>
<feature type="chain" id="PRO_5047254423" evidence="1">
    <location>
        <begin position="31"/>
        <end position="260"/>
    </location>
</feature>
<organism evidence="2 3">
    <name type="scientific">Massilia pinisoli</name>
    <dbReference type="NCBI Taxonomy" id="1772194"/>
    <lineage>
        <taxon>Bacteria</taxon>
        <taxon>Pseudomonadati</taxon>
        <taxon>Pseudomonadota</taxon>
        <taxon>Betaproteobacteria</taxon>
        <taxon>Burkholderiales</taxon>
        <taxon>Oxalobacteraceae</taxon>
        <taxon>Telluria group</taxon>
        <taxon>Massilia</taxon>
    </lineage>
</organism>
<name>A0ABT1ZMD7_9BURK</name>
<accession>A0ABT1ZMD7</accession>
<gene>
    <name evidence="2" type="ORF">NX784_05720</name>
</gene>
<proteinExistence type="predicted"/>
<evidence type="ECO:0000313" key="3">
    <source>
        <dbReference type="Proteomes" id="UP001204151"/>
    </source>
</evidence>
<keyword evidence="3" id="KW-1185">Reference proteome</keyword>
<evidence type="ECO:0000313" key="2">
    <source>
        <dbReference type="EMBL" id="MCS0581082.1"/>
    </source>
</evidence>
<keyword evidence="1" id="KW-0732">Signal</keyword>
<evidence type="ECO:0000256" key="1">
    <source>
        <dbReference type="SAM" id="SignalP"/>
    </source>
</evidence>
<comment type="caution">
    <text evidence="2">The sequence shown here is derived from an EMBL/GenBank/DDBJ whole genome shotgun (WGS) entry which is preliminary data.</text>
</comment>
<sequence>MTHATSLHRPSRARACALAAALLLAGATCAAAPAASWPSVALPSGAKPFQIGEQLSVGGYPMRLQGFVTNTAPLETAEWFRRSLGQPLVEDVVMDKLVLGQARGGYYVSVMLEALPNGRTGTRGTVTVSDLKTAYDRRDATRAVNEHLLARLPYGTRLVNQMTSTERGKATAYVMAENGQSPQLNRDYLVDKLQAEGYVLEREARPDTARAPSLPETLAAGRTLFFKGKNKEAMAVIRPAIKEGYTSIVIQTTNLVEAIK</sequence>
<dbReference type="RefSeq" id="WP_258815701.1">
    <property type="nucleotide sequence ID" value="NZ_JANUGW010000003.1"/>
</dbReference>